<evidence type="ECO:0000313" key="1">
    <source>
        <dbReference type="EMBL" id="CAB4134574.1"/>
    </source>
</evidence>
<evidence type="ECO:0000313" key="2">
    <source>
        <dbReference type="EMBL" id="CAB4162079.1"/>
    </source>
</evidence>
<reference evidence="1" key="1">
    <citation type="submission" date="2020-04" db="EMBL/GenBank/DDBJ databases">
        <authorList>
            <person name="Chiriac C."/>
            <person name="Salcher M."/>
            <person name="Ghai R."/>
            <person name="Kavagutti S V."/>
        </authorList>
    </citation>
    <scope>NUCLEOTIDE SEQUENCE</scope>
</reference>
<organism evidence="1">
    <name type="scientific">uncultured Caudovirales phage</name>
    <dbReference type="NCBI Taxonomy" id="2100421"/>
    <lineage>
        <taxon>Viruses</taxon>
        <taxon>Duplodnaviria</taxon>
        <taxon>Heunggongvirae</taxon>
        <taxon>Uroviricota</taxon>
        <taxon>Caudoviricetes</taxon>
        <taxon>Peduoviridae</taxon>
        <taxon>Maltschvirus</taxon>
        <taxon>Maltschvirus maltsch</taxon>
    </lineage>
</organism>
<dbReference type="EMBL" id="LR796287">
    <property type="protein sequence ID" value="CAB4134574.1"/>
    <property type="molecule type" value="Genomic_DNA"/>
</dbReference>
<protein>
    <submittedName>
        <fullName evidence="1">Uncharacterized protein</fullName>
    </submittedName>
</protein>
<accession>A0A6J5LJ25</accession>
<sequence length="166" mass="18665">MANQNKRASYAKVAKHFGVSTSSVQFWEKQGFDRDWSTEQQEAWRKAYTADRIVEPPLLRKKLEALNPAKPAEPVLDYKEARTQKLAKEIERLSIIIGREKGELVPAVEMRETATRVVSVWCSELDALVGDLPGQLAGLNEADIQPKLRARIELLKANARHGFAGL</sequence>
<name>A0A6J5LJ25_9CAUD</name>
<gene>
    <name evidence="1" type="ORF">UFOVP279_47</name>
    <name evidence="2" type="ORF">UFOVP781_16</name>
</gene>
<dbReference type="EMBL" id="LR796731">
    <property type="protein sequence ID" value="CAB4162079.1"/>
    <property type="molecule type" value="Genomic_DNA"/>
</dbReference>
<proteinExistence type="predicted"/>